<feature type="non-terminal residue" evidence="1">
    <location>
        <position position="1"/>
    </location>
</feature>
<protein>
    <submittedName>
        <fullName evidence="1">Uncharacterized protein</fullName>
    </submittedName>
</protein>
<dbReference type="AlphaFoldDB" id="A0AAE0BBA9"/>
<dbReference type="EMBL" id="LGRX02035900">
    <property type="protein sequence ID" value="KAK3232788.1"/>
    <property type="molecule type" value="Genomic_DNA"/>
</dbReference>
<evidence type="ECO:0000313" key="1">
    <source>
        <dbReference type="EMBL" id="KAK3232788.1"/>
    </source>
</evidence>
<dbReference type="InterPro" id="IPR038578">
    <property type="entry name" value="GT29-like_sf"/>
</dbReference>
<keyword evidence="2" id="KW-1185">Reference proteome</keyword>
<accession>A0AAE0BBA9</accession>
<organism evidence="1 2">
    <name type="scientific">Cymbomonas tetramitiformis</name>
    <dbReference type="NCBI Taxonomy" id="36881"/>
    <lineage>
        <taxon>Eukaryota</taxon>
        <taxon>Viridiplantae</taxon>
        <taxon>Chlorophyta</taxon>
        <taxon>Pyramimonadophyceae</taxon>
        <taxon>Pyramimonadales</taxon>
        <taxon>Pyramimonadaceae</taxon>
        <taxon>Cymbomonas</taxon>
    </lineage>
</organism>
<name>A0AAE0BBA9_9CHLO</name>
<gene>
    <name evidence="1" type="ORF">CYMTET_56883</name>
</gene>
<dbReference type="Proteomes" id="UP001190700">
    <property type="component" value="Unassembled WGS sequence"/>
</dbReference>
<proteinExistence type="predicted"/>
<sequence>EPGATLISSRTGPKSFLELNKRMRTYSPKTPLSILSNKVVDVAETALRKFRQCRGTEGTAFLGGDEPTSGLVAVIILSQLCQIVNVFGIGAPPTPIVNGRPVAYQYYHLHETQRVKARSLSPGPRSDSRAAYIPGMQRLRLARAMMTLNLISLAA</sequence>
<evidence type="ECO:0000313" key="2">
    <source>
        <dbReference type="Proteomes" id="UP001190700"/>
    </source>
</evidence>
<dbReference type="Gene3D" id="3.90.1480.20">
    <property type="entry name" value="Glycosyl transferase family 29"/>
    <property type="match status" value="1"/>
</dbReference>
<comment type="caution">
    <text evidence="1">The sequence shown here is derived from an EMBL/GenBank/DDBJ whole genome shotgun (WGS) entry which is preliminary data.</text>
</comment>
<reference evidence="1 2" key="1">
    <citation type="journal article" date="2015" name="Genome Biol. Evol.">
        <title>Comparative Genomics of a Bacterivorous Green Alga Reveals Evolutionary Causalities and Consequences of Phago-Mixotrophic Mode of Nutrition.</title>
        <authorList>
            <person name="Burns J.A."/>
            <person name="Paasch A."/>
            <person name="Narechania A."/>
            <person name="Kim E."/>
        </authorList>
    </citation>
    <scope>NUCLEOTIDE SEQUENCE [LARGE SCALE GENOMIC DNA]</scope>
    <source>
        <strain evidence="1 2">PLY_AMNH</strain>
    </source>
</reference>